<reference evidence="1 2" key="1">
    <citation type="submission" date="2024-09" db="EMBL/GenBank/DDBJ databases">
        <title>Rethinking Asexuality: The Enigmatic Case of Functional Sexual Genes in Lepraria (Stereocaulaceae).</title>
        <authorList>
            <person name="Doellman M."/>
            <person name="Sun Y."/>
            <person name="Barcenas-Pena A."/>
            <person name="Lumbsch H.T."/>
            <person name="Grewe F."/>
        </authorList>
    </citation>
    <scope>NUCLEOTIDE SEQUENCE [LARGE SCALE GENOMIC DNA]</scope>
    <source>
        <strain evidence="1 2">Mercado 3170</strain>
    </source>
</reference>
<proteinExistence type="predicted"/>
<comment type="caution">
    <text evidence="1">The sequence shown here is derived from an EMBL/GenBank/DDBJ whole genome shotgun (WGS) entry which is preliminary data.</text>
</comment>
<dbReference type="Proteomes" id="UP001590950">
    <property type="component" value="Unassembled WGS sequence"/>
</dbReference>
<evidence type="ECO:0000313" key="2">
    <source>
        <dbReference type="Proteomes" id="UP001590950"/>
    </source>
</evidence>
<organism evidence="1 2">
    <name type="scientific">Stereocaulon virgatum</name>
    <dbReference type="NCBI Taxonomy" id="373712"/>
    <lineage>
        <taxon>Eukaryota</taxon>
        <taxon>Fungi</taxon>
        <taxon>Dikarya</taxon>
        <taxon>Ascomycota</taxon>
        <taxon>Pezizomycotina</taxon>
        <taxon>Lecanoromycetes</taxon>
        <taxon>OSLEUM clade</taxon>
        <taxon>Lecanoromycetidae</taxon>
        <taxon>Lecanorales</taxon>
        <taxon>Lecanorineae</taxon>
        <taxon>Stereocaulaceae</taxon>
        <taxon>Stereocaulon</taxon>
    </lineage>
</organism>
<name>A0ABR4AAD2_9LECA</name>
<dbReference type="EMBL" id="JBEFKJ010000016">
    <property type="protein sequence ID" value="KAL2041689.1"/>
    <property type="molecule type" value="Genomic_DNA"/>
</dbReference>
<protein>
    <submittedName>
        <fullName evidence="1">Uncharacterized protein</fullName>
    </submittedName>
</protein>
<sequence>MIPTTHTWPGMFISPIKLVQDPIWGSSCILHERLSSIEVFVRSIRLPNIHTCIYHSYTRRRRRAYVWKYASPSPSKGAIDQLDKATKLFKMQQRASWHVRLTLFLLPLELFPFFTSLRKTSKRATRIPGRSRSFDPFMSPKSSTAKMWISDVIFWVLRAVHTSSWSAWQYTTRGPSSQGRKEAHVVGDVLRARDSWAATDETKEGTDY</sequence>
<gene>
    <name evidence="1" type="ORF">N7G274_005473</name>
</gene>
<keyword evidence="2" id="KW-1185">Reference proteome</keyword>
<accession>A0ABR4AAD2</accession>
<evidence type="ECO:0000313" key="1">
    <source>
        <dbReference type="EMBL" id="KAL2041689.1"/>
    </source>
</evidence>